<dbReference type="Proteomes" id="UP000315540">
    <property type="component" value="Unassembled WGS sequence"/>
</dbReference>
<dbReference type="EMBL" id="VFWZ01000007">
    <property type="protein sequence ID" value="TPN83430.1"/>
    <property type="molecule type" value="Genomic_DNA"/>
</dbReference>
<gene>
    <name evidence="2" type="ORF">FHK87_19620</name>
</gene>
<feature type="compositionally biased region" description="Basic and acidic residues" evidence="1">
    <location>
        <begin position="206"/>
        <end position="221"/>
    </location>
</feature>
<dbReference type="RefSeq" id="WP_140595578.1">
    <property type="nucleotide sequence ID" value="NZ_VFWZ01000007.1"/>
</dbReference>
<name>A0A504J9T4_9FLAO</name>
<evidence type="ECO:0000256" key="1">
    <source>
        <dbReference type="SAM" id="MobiDB-lite"/>
    </source>
</evidence>
<feature type="region of interest" description="Disordered" evidence="1">
    <location>
        <begin position="197"/>
        <end position="221"/>
    </location>
</feature>
<evidence type="ECO:0000313" key="3">
    <source>
        <dbReference type="Proteomes" id="UP000315540"/>
    </source>
</evidence>
<protein>
    <submittedName>
        <fullName evidence="2">Uncharacterized protein</fullName>
    </submittedName>
</protein>
<dbReference type="OrthoDB" id="1442826at2"/>
<reference evidence="2 3" key="1">
    <citation type="submission" date="2019-06" db="EMBL/GenBank/DDBJ databases">
        <authorList>
            <person name="Meng X."/>
        </authorList>
    </citation>
    <scope>NUCLEOTIDE SEQUENCE [LARGE SCALE GENOMIC DNA]</scope>
    <source>
        <strain evidence="2 3">M625</strain>
    </source>
</reference>
<comment type="caution">
    <text evidence="2">The sequence shown here is derived from an EMBL/GenBank/DDBJ whole genome shotgun (WGS) entry which is preliminary data.</text>
</comment>
<proteinExistence type="predicted"/>
<keyword evidence="3" id="KW-1185">Reference proteome</keyword>
<organism evidence="2 3">
    <name type="scientific">Aquimarina algicola</name>
    <dbReference type="NCBI Taxonomy" id="2589995"/>
    <lineage>
        <taxon>Bacteria</taxon>
        <taxon>Pseudomonadati</taxon>
        <taxon>Bacteroidota</taxon>
        <taxon>Flavobacteriia</taxon>
        <taxon>Flavobacteriales</taxon>
        <taxon>Flavobacteriaceae</taxon>
        <taxon>Aquimarina</taxon>
    </lineage>
</organism>
<evidence type="ECO:0000313" key="2">
    <source>
        <dbReference type="EMBL" id="TPN83430.1"/>
    </source>
</evidence>
<dbReference type="AlphaFoldDB" id="A0A504J9T4"/>
<sequence length="221" mass="26396">MKKVNYIIQLNAAFELFNNDSRIKQGHIILYLAFFQKWNREFFKTFIIINREWIMEKAKFKSKTTYHNYLKDLNDWGYLRYYPSYHPAIGSKVQMSIFFTSDGQRLANCVPEPGQNLVPSYKHKTIENLNKLARPKNEQVVLIFFKEKNWSAMQGKKFYAYYEARDWELSRGLKITNWKTAASDFVQKGLQIKEEITRPNSGQQDNLRKYDNRNKDYGMPL</sequence>
<accession>A0A504J9T4</accession>